<dbReference type="RefSeq" id="WP_072784062.1">
    <property type="nucleotide sequence ID" value="NZ_FRCX01000004.1"/>
</dbReference>
<dbReference type="Gene3D" id="3.40.190.10">
    <property type="entry name" value="Periplasmic binding protein-like II"/>
    <property type="match status" value="2"/>
</dbReference>
<keyword evidence="1" id="KW-0732">Signal</keyword>
<dbReference type="EMBL" id="FRCX01000004">
    <property type="protein sequence ID" value="SHN08160.1"/>
    <property type="molecule type" value="Genomic_DNA"/>
</dbReference>
<dbReference type="PANTHER" id="PTHR35936">
    <property type="entry name" value="MEMBRANE-BOUND LYTIC MUREIN TRANSGLYCOSYLASE F"/>
    <property type="match status" value="1"/>
</dbReference>
<protein>
    <submittedName>
        <fullName evidence="2">Extracellular solute-binding protein, family 3</fullName>
    </submittedName>
</protein>
<proteinExistence type="predicted"/>
<evidence type="ECO:0000313" key="3">
    <source>
        <dbReference type="Proteomes" id="UP000184339"/>
    </source>
</evidence>
<feature type="chain" id="PRO_5012590773" evidence="1">
    <location>
        <begin position="23"/>
        <end position="241"/>
    </location>
</feature>
<keyword evidence="3" id="KW-1185">Reference proteome</keyword>
<dbReference type="PANTHER" id="PTHR35936:SF25">
    <property type="entry name" value="ABC TRANSPORTER SUBSTRATE-BINDING PROTEIN"/>
    <property type="match status" value="1"/>
</dbReference>
<dbReference type="OrthoDB" id="5456414at2"/>
<dbReference type="AlphaFoldDB" id="A0A1M7NX07"/>
<gene>
    <name evidence="2" type="ORF">SAMN05192549_104217</name>
</gene>
<evidence type="ECO:0000313" key="2">
    <source>
        <dbReference type="EMBL" id="SHN08160.1"/>
    </source>
</evidence>
<sequence>MNRLRSAAVILASLLVPLTTVAEETIHVAYSERPPYMVPLPDGTPSGLTGTPTVHAFKTAGIPVQWHKVPTNRQLAMVKDAKSLNCAVGWFMLPDRLQYAKFTKPIYRDRTWLVLTNDAFAARGIATLDELTRQRDIRVLVKDNYSYGGLDAYIRQWHPVMAVSTASTVKMVQSVSKGAVDLMFVSDEEGSYLLKQHAADANNLRLLSLKDMPRGPERYIMCSKAVPDEVIARLNKAITFR</sequence>
<accession>A0A1M7NX07</accession>
<reference evidence="3" key="1">
    <citation type="submission" date="2016-11" db="EMBL/GenBank/DDBJ databases">
        <authorList>
            <person name="Varghese N."/>
            <person name="Submissions S."/>
        </authorList>
    </citation>
    <scope>NUCLEOTIDE SEQUENCE [LARGE SCALE GENOMIC DNA]</scope>
    <source>
        <strain evidence="3">Sac-22</strain>
    </source>
</reference>
<dbReference type="STRING" id="551987.SAMN05192549_104217"/>
<feature type="signal peptide" evidence="1">
    <location>
        <begin position="1"/>
        <end position="22"/>
    </location>
</feature>
<organism evidence="2 3">
    <name type="scientific">Duganella sacchari</name>
    <dbReference type="NCBI Taxonomy" id="551987"/>
    <lineage>
        <taxon>Bacteria</taxon>
        <taxon>Pseudomonadati</taxon>
        <taxon>Pseudomonadota</taxon>
        <taxon>Betaproteobacteria</taxon>
        <taxon>Burkholderiales</taxon>
        <taxon>Oxalobacteraceae</taxon>
        <taxon>Telluria group</taxon>
        <taxon>Duganella</taxon>
    </lineage>
</organism>
<dbReference type="SUPFAM" id="SSF53850">
    <property type="entry name" value="Periplasmic binding protein-like II"/>
    <property type="match status" value="1"/>
</dbReference>
<dbReference type="Proteomes" id="UP000184339">
    <property type="component" value="Unassembled WGS sequence"/>
</dbReference>
<evidence type="ECO:0000256" key="1">
    <source>
        <dbReference type="SAM" id="SignalP"/>
    </source>
</evidence>
<name>A0A1M7NX07_9BURK</name>